<evidence type="ECO:0000256" key="4">
    <source>
        <dbReference type="ARBA" id="ARBA00022679"/>
    </source>
</evidence>
<keyword evidence="9" id="KW-0539">Nucleus</keyword>
<dbReference type="CDD" id="cd16651">
    <property type="entry name" value="SPL-RING_NSE2"/>
    <property type="match status" value="1"/>
</dbReference>
<feature type="domain" description="SP-RING-type" evidence="11">
    <location>
        <begin position="112"/>
        <end position="195"/>
    </location>
</feature>
<keyword evidence="4" id="KW-0808">Transferase</keyword>
<evidence type="ECO:0000256" key="2">
    <source>
        <dbReference type="ARBA" id="ARBA00004718"/>
    </source>
</evidence>
<evidence type="ECO:0000313" key="13">
    <source>
        <dbReference type="Proteomes" id="UP001470230"/>
    </source>
</evidence>
<sequence length="206" mass="23390">MSFSTQNHEYILSQLQECLKSCAGTWKSAEEQGLNDVVNKSKTTYSKIIDLQQDFQIYTDILRSTPEGVSYEEIENRVQMTKLNQQPFLNAEKSRMIQVQEQQLQQSIEENSGDEVEFEGGDTTAGLICPLTTRLPDDPVVSTICHHVYEKNAIYEYIGRQARVECPFAGCNALISRSTIITDPKITKKVNEARKLANKENGYEKL</sequence>
<evidence type="ECO:0000256" key="9">
    <source>
        <dbReference type="ARBA" id="ARBA00023242"/>
    </source>
</evidence>
<evidence type="ECO:0000256" key="1">
    <source>
        <dbReference type="ARBA" id="ARBA00004123"/>
    </source>
</evidence>
<keyword evidence="6 10" id="KW-0863">Zinc-finger</keyword>
<organism evidence="12 13">
    <name type="scientific">Tritrichomonas musculus</name>
    <dbReference type="NCBI Taxonomy" id="1915356"/>
    <lineage>
        <taxon>Eukaryota</taxon>
        <taxon>Metamonada</taxon>
        <taxon>Parabasalia</taxon>
        <taxon>Tritrichomonadida</taxon>
        <taxon>Tritrichomonadidae</taxon>
        <taxon>Tritrichomonas</taxon>
    </lineage>
</organism>
<keyword evidence="7" id="KW-0833">Ubl conjugation pathway</keyword>
<accession>A0ABR2KUZ3</accession>
<dbReference type="PROSITE" id="PS51044">
    <property type="entry name" value="ZF_SP_RING"/>
    <property type="match status" value="1"/>
</dbReference>
<evidence type="ECO:0000313" key="12">
    <source>
        <dbReference type="EMBL" id="KAK8894955.1"/>
    </source>
</evidence>
<dbReference type="Pfam" id="PF11789">
    <property type="entry name" value="zf-Nse"/>
    <property type="match status" value="1"/>
</dbReference>
<gene>
    <name evidence="12" type="ORF">M9Y10_023397</name>
</gene>
<protein>
    <recommendedName>
        <fullName evidence="11">SP-RING-type domain-containing protein</fullName>
    </recommendedName>
</protein>
<dbReference type="Gene3D" id="3.30.40.10">
    <property type="entry name" value="Zinc/RING finger domain, C3HC4 (zinc finger)"/>
    <property type="match status" value="1"/>
</dbReference>
<dbReference type="Proteomes" id="UP001470230">
    <property type="component" value="Unassembled WGS sequence"/>
</dbReference>
<evidence type="ECO:0000256" key="3">
    <source>
        <dbReference type="ARBA" id="ARBA00008212"/>
    </source>
</evidence>
<dbReference type="EMBL" id="JAPFFF010000003">
    <property type="protein sequence ID" value="KAK8894955.1"/>
    <property type="molecule type" value="Genomic_DNA"/>
</dbReference>
<dbReference type="InterPro" id="IPR013083">
    <property type="entry name" value="Znf_RING/FYVE/PHD"/>
</dbReference>
<keyword evidence="5" id="KW-0479">Metal-binding</keyword>
<dbReference type="PANTHER" id="PTHR21330">
    <property type="entry name" value="E3 SUMO-PROTEIN LIGASE NSE2"/>
    <property type="match status" value="1"/>
</dbReference>
<dbReference type="SUPFAM" id="SSF57850">
    <property type="entry name" value="RING/U-box"/>
    <property type="match status" value="1"/>
</dbReference>
<evidence type="ECO:0000259" key="11">
    <source>
        <dbReference type="PROSITE" id="PS51044"/>
    </source>
</evidence>
<proteinExistence type="inferred from homology"/>
<evidence type="ECO:0000256" key="7">
    <source>
        <dbReference type="ARBA" id="ARBA00022786"/>
    </source>
</evidence>
<keyword evidence="13" id="KW-1185">Reference proteome</keyword>
<evidence type="ECO:0000256" key="8">
    <source>
        <dbReference type="ARBA" id="ARBA00022833"/>
    </source>
</evidence>
<keyword evidence="8" id="KW-0862">Zinc</keyword>
<reference evidence="12 13" key="1">
    <citation type="submission" date="2024-04" db="EMBL/GenBank/DDBJ databases">
        <title>Tritrichomonas musculus Genome.</title>
        <authorList>
            <person name="Alves-Ferreira E."/>
            <person name="Grigg M."/>
            <person name="Lorenzi H."/>
            <person name="Galac M."/>
        </authorList>
    </citation>
    <scope>NUCLEOTIDE SEQUENCE [LARGE SCALE GENOMIC DNA]</scope>
    <source>
        <strain evidence="12 13">EAF2021</strain>
    </source>
</reference>
<evidence type="ECO:0000256" key="5">
    <source>
        <dbReference type="ARBA" id="ARBA00022723"/>
    </source>
</evidence>
<name>A0ABR2KUZ3_9EUKA</name>
<dbReference type="InterPro" id="IPR004181">
    <property type="entry name" value="Znf_MIZ"/>
</dbReference>
<dbReference type="PANTHER" id="PTHR21330:SF1">
    <property type="entry name" value="E3 SUMO-PROTEIN LIGASE NSE2"/>
    <property type="match status" value="1"/>
</dbReference>
<evidence type="ECO:0000256" key="10">
    <source>
        <dbReference type="PROSITE-ProRule" id="PRU00452"/>
    </source>
</evidence>
<comment type="pathway">
    <text evidence="2">Protein modification; protein sumoylation.</text>
</comment>
<comment type="similarity">
    <text evidence="3">Belongs to the NSE2 family.</text>
</comment>
<evidence type="ECO:0000256" key="6">
    <source>
        <dbReference type="ARBA" id="ARBA00022771"/>
    </source>
</evidence>
<comment type="caution">
    <text evidence="12">The sequence shown here is derived from an EMBL/GenBank/DDBJ whole genome shotgun (WGS) entry which is preliminary data.</text>
</comment>
<dbReference type="InterPro" id="IPR026846">
    <property type="entry name" value="Nse2(Mms21)"/>
</dbReference>
<comment type="subcellular location">
    <subcellularLocation>
        <location evidence="1">Nucleus</location>
    </subcellularLocation>
</comment>